<dbReference type="AlphaFoldDB" id="A0A7T5VDN9"/>
<evidence type="ECO:0000313" key="1">
    <source>
        <dbReference type="EMBL" id="QQG65982.1"/>
    </source>
</evidence>
<gene>
    <name evidence="1" type="ORF">HP555_08930</name>
</gene>
<evidence type="ECO:0008006" key="3">
    <source>
        <dbReference type="Google" id="ProtNLM"/>
    </source>
</evidence>
<organism evidence="1 2">
    <name type="scientific">Desulfobulbus oligotrophicus</name>
    <dbReference type="NCBI Taxonomy" id="1909699"/>
    <lineage>
        <taxon>Bacteria</taxon>
        <taxon>Pseudomonadati</taxon>
        <taxon>Thermodesulfobacteriota</taxon>
        <taxon>Desulfobulbia</taxon>
        <taxon>Desulfobulbales</taxon>
        <taxon>Desulfobulbaceae</taxon>
        <taxon>Desulfobulbus</taxon>
    </lineage>
</organism>
<accession>A0A7T5VDN9</accession>
<evidence type="ECO:0000313" key="2">
    <source>
        <dbReference type="Proteomes" id="UP000596092"/>
    </source>
</evidence>
<dbReference type="RefSeq" id="WP_199261674.1">
    <property type="nucleotide sequence ID" value="NZ_CP054140.1"/>
</dbReference>
<sequence>MDAVQAFVEQWAESPDGNRQGFIRLQELLTNLEGVEVSFHPRPGVTYSLRGAVSGTNRPLFVMIDVIEDEPRWLSVCFFGDMIQDPDQLGAEVPGGLLGEDALCFDLDTCTEASVAYVAERIKEAHRSALSG</sequence>
<dbReference type="KEGG" id="dog:HP555_08930"/>
<protein>
    <recommendedName>
        <fullName evidence="3">DUF1801 domain-containing protein</fullName>
    </recommendedName>
</protein>
<dbReference type="EMBL" id="CP054140">
    <property type="protein sequence ID" value="QQG65982.1"/>
    <property type="molecule type" value="Genomic_DNA"/>
</dbReference>
<reference evidence="1 2" key="1">
    <citation type="submission" date="2020-05" db="EMBL/GenBank/DDBJ databases">
        <title>Complete genome of Desulfobulbus oligotrophicus.</title>
        <authorList>
            <person name="Podar M."/>
        </authorList>
    </citation>
    <scope>NUCLEOTIDE SEQUENCE [LARGE SCALE GENOMIC DNA]</scope>
    <source>
        <strain evidence="1 2">Prop6</strain>
    </source>
</reference>
<proteinExistence type="predicted"/>
<keyword evidence="2" id="KW-1185">Reference proteome</keyword>
<name>A0A7T5VDN9_9BACT</name>
<dbReference type="Proteomes" id="UP000596092">
    <property type="component" value="Chromosome"/>
</dbReference>